<name>A0A6J1S5E5_FRAOC</name>
<dbReference type="Gene3D" id="1.10.630.10">
    <property type="entry name" value="Cytochrome P450"/>
    <property type="match status" value="1"/>
</dbReference>
<dbReference type="RefSeq" id="XP_052127635.1">
    <property type="nucleotide sequence ID" value="XM_052271675.1"/>
</dbReference>
<evidence type="ECO:0000313" key="18">
    <source>
        <dbReference type="Proteomes" id="UP000504606"/>
    </source>
</evidence>
<keyword evidence="17" id="KW-0732">Signal</keyword>
<feature type="signal peptide" evidence="17">
    <location>
        <begin position="1"/>
        <end position="23"/>
    </location>
</feature>
<evidence type="ECO:0000256" key="16">
    <source>
        <dbReference type="SAM" id="Phobius"/>
    </source>
</evidence>
<evidence type="ECO:0000313" key="20">
    <source>
        <dbReference type="RefSeq" id="XP_052127635.1"/>
    </source>
</evidence>
<comment type="subcellular location">
    <subcellularLocation>
        <location evidence="4">Endoplasmic reticulum membrane</location>
        <topology evidence="4">Peripheral membrane protein</topology>
    </subcellularLocation>
    <subcellularLocation>
        <location evidence="3">Microsome membrane</location>
        <topology evidence="3">Peripheral membrane protein</topology>
    </subcellularLocation>
</comment>
<dbReference type="GO" id="GO:0008395">
    <property type="term" value="F:steroid hydroxylase activity"/>
    <property type="evidence" value="ECO:0007669"/>
    <property type="project" value="TreeGrafter"/>
</dbReference>
<dbReference type="GO" id="GO:0005789">
    <property type="term" value="C:endoplasmic reticulum membrane"/>
    <property type="evidence" value="ECO:0007669"/>
    <property type="project" value="UniProtKB-SubCell"/>
</dbReference>
<evidence type="ECO:0000256" key="5">
    <source>
        <dbReference type="ARBA" id="ARBA00010617"/>
    </source>
</evidence>
<keyword evidence="16" id="KW-0812">Transmembrane</keyword>
<evidence type="ECO:0000256" key="13">
    <source>
        <dbReference type="ARBA" id="ARBA00023136"/>
    </source>
</evidence>
<dbReference type="PANTHER" id="PTHR24300">
    <property type="entry name" value="CYTOCHROME P450 508A4-RELATED"/>
    <property type="match status" value="1"/>
</dbReference>
<dbReference type="GO" id="GO:0006805">
    <property type="term" value="P:xenobiotic metabolic process"/>
    <property type="evidence" value="ECO:0007669"/>
    <property type="project" value="TreeGrafter"/>
</dbReference>
<keyword evidence="8" id="KW-0256">Endoplasmic reticulum</keyword>
<evidence type="ECO:0000256" key="2">
    <source>
        <dbReference type="ARBA" id="ARBA00003690"/>
    </source>
</evidence>
<keyword evidence="9" id="KW-0492">Microsome</keyword>
<evidence type="ECO:0000256" key="17">
    <source>
        <dbReference type="SAM" id="SignalP"/>
    </source>
</evidence>
<accession>A0A6J1S5E5</accession>
<keyword evidence="16" id="KW-1133">Transmembrane helix</keyword>
<dbReference type="InterPro" id="IPR001128">
    <property type="entry name" value="Cyt_P450"/>
</dbReference>
<dbReference type="RefSeq" id="XP_026273976.1">
    <property type="nucleotide sequence ID" value="XM_026418191.2"/>
</dbReference>
<evidence type="ECO:0000256" key="9">
    <source>
        <dbReference type="ARBA" id="ARBA00022848"/>
    </source>
</evidence>
<comment type="function">
    <text evidence="2">May be involved in the metabolism of insect hormones and in the breakdown of synthetic insecticides.</text>
</comment>
<evidence type="ECO:0000256" key="15">
    <source>
        <dbReference type="RuleBase" id="RU000461"/>
    </source>
</evidence>
<dbReference type="GO" id="GO:0005506">
    <property type="term" value="F:iron ion binding"/>
    <property type="evidence" value="ECO:0007669"/>
    <property type="project" value="InterPro"/>
</dbReference>
<dbReference type="InterPro" id="IPR050182">
    <property type="entry name" value="Cytochrome_P450_fam2"/>
</dbReference>
<keyword evidence="10 15" id="KW-0560">Oxidoreductase</keyword>
<dbReference type="SUPFAM" id="SSF48264">
    <property type="entry name" value="Cytochrome P450"/>
    <property type="match status" value="1"/>
</dbReference>
<dbReference type="PRINTS" id="PR00385">
    <property type="entry name" value="P450"/>
</dbReference>
<evidence type="ECO:0000256" key="11">
    <source>
        <dbReference type="ARBA" id="ARBA00023004"/>
    </source>
</evidence>
<dbReference type="FunFam" id="1.10.630.10:FF:000238">
    <property type="entry name" value="Cytochrome P450 2A6"/>
    <property type="match status" value="1"/>
</dbReference>
<keyword evidence="11 14" id="KW-0408">Iron</keyword>
<evidence type="ECO:0000256" key="1">
    <source>
        <dbReference type="ARBA" id="ARBA00001971"/>
    </source>
</evidence>
<evidence type="ECO:0000256" key="14">
    <source>
        <dbReference type="PIRSR" id="PIRSR602401-1"/>
    </source>
</evidence>
<dbReference type="GeneID" id="113203446"/>
<dbReference type="GO" id="GO:0006082">
    <property type="term" value="P:organic acid metabolic process"/>
    <property type="evidence" value="ECO:0007669"/>
    <property type="project" value="TreeGrafter"/>
</dbReference>
<evidence type="ECO:0000256" key="4">
    <source>
        <dbReference type="ARBA" id="ARBA00004406"/>
    </source>
</evidence>
<dbReference type="KEGG" id="foc:127750313"/>
<evidence type="ECO:0000256" key="6">
    <source>
        <dbReference type="ARBA" id="ARBA00022617"/>
    </source>
</evidence>
<dbReference type="InterPro" id="IPR036396">
    <property type="entry name" value="Cyt_P450_sf"/>
</dbReference>
<dbReference type="PROSITE" id="PS00086">
    <property type="entry name" value="CYTOCHROME_P450"/>
    <property type="match status" value="1"/>
</dbReference>
<dbReference type="KEGG" id="foc:113203446"/>
<dbReference type="InterPro" id="IPR002401">
    <property type="entry name" value="Cyt_P450_E_grp-I"/>
</dbReference>
<keyword evidence="7 14" id="KW-0479">Metal-binding</keyword>
<organism evidence="18 19">
    <name type="scientific">Frankliniella occidentalis</name>
    <name type="common">Western flower thrips</name>
    <name type="synonym">Euthrips occidentalis</name>
    <dbReference type="NCBI Taxonomy" id="133901"/>
    <lineage>
        <taxon>Eukaryota</taxon>
        <taxon>Metazoa</taxon>
        <taxon>Ecdysozoa</taxon>
        <taxon>Arthropoda</taxon>
        <taxon>Hexapoda</taxon>
        <taxon>Insecta</taxon>
        <taxon>Pterygota</taxon>
        <taxon>Neoptera</taxon>
        <taxon>Paraneoptera</taxon>
        <taxon>Thysanoptera</taxon>
        <taxon>Terebrantia</taxon>
        <taxon>Thripoidea</taxon>
        <taxon>Thripidae</taxon>
        <taxon>Frankliniella</taxon>
    </lineage>
</organism>
<comment type="cofactor">
    <cofactor evidence="1 14">
        <name>heme</name>
        <dbReference type="ChEBI" id="CHEBI:30413"/>
    </cofactor>
</comment>
<dbReference type="AlphaFoldDB" id="A0A6J1S5E5"/>
<dbReference type="InterPro" id="IPR017972">
    <property type="entry name" value="Cyt_P450_CS"/>
</dbReference>
<evidence type="ECO:0000256" key="3">
    <source>
        <dbReference type="ARBA" id="ARBA00004174"/>
    </source>
</evidence>
<dbReference type="PRINTS" id="PR00463">
    <property type="entry name" value="EP450I"/>
</dbReference>
<sequence>MSPVLLVLFLVALLACLVRYARSRPPDFPPGPLRLPVWGNLWQLLLRNNKYPMKAMAALSKDYGNPLLGLFLGDFPMVVANDLETVRDMFSHPAFQGRPDGFTGRVRAFGRLHGIFFTDGPYWEVQRRFSLRHMRDYGFGRRFEKLEALVLEEVQGVTQLLRANLTPHDADVARGGRVLFPDVFAAASMNMALAVLTGTRVTPDQYPAARVVARHVLEFQRAGNAGGRAIDATPWLRFVAPGLSGYTAYKGGNDGLMHFIQAHVQDHKDSFDSEIIRGFCDKYLLEMQKRAGEDSSFTEMQMVLTLMDYIFPAATAIPSALTFAVIFMMRHPEMAERAHQEIKDVVGLDRLPDLNDRVDLPYTEAFLRETLRLTGTPFAVTHRATEDSYFRGYYVPKNTLIVPNAWAAHRDPNVFEKPFEFMPERFLQQNGQLKKKDVTVSFGLGKRLCAGETFARQNLFLFLAALLQGFRFAMPEGVPVPEPEEDAMFGFIMTPTDEMWIEVSERR</sequence>
<comment type="similarity">
    <text evidence="5 15">Belongs to the cytochrome P450 family.</text>
</comment>
<evidence type="ECO:0000313" key="19">
    <source>
        <dbReference type="RefSeq" id="XP_026273976.1"/>
    </source>
</evidence>
<keyword evidence="18" id="KW-1185">Reference proteome</keyword>
<keyword evidence="6 14" id="KW-0349">Heme</keyword>
<evidence type="ECO:0000256" key="8">
    <source>
        <dbReference type="ARBA" id="ARBA00022824"/>
    </source>
</evidence>
<reference evidence="19 20" key="1">
    <citation type="submission" date="2025-04" db="UniProtKB">
        <authorList>
            <consortium name="RefSeq"/>
        </authorList>
    </citation>
    <scope>IDENTIFICATION</scope>
    <source>
        <tissue evidence="19 20">Whole organism</tissue>
    </source>
</reference>
<evidence type="ECO:0000256" key="10">
    <source>
        <dbReference type="ARBA" id="ARBA00023002"/>
    </source>
</evidence>
<dbReference type="Proteomes" id="UP000504606">
    <property type="component" value="Unplaced"/>
</dbReference>
<dbReference type="PANTHER" id="PTHR24300:SF376">
    <property type="entry name" value="CYTOCHROME P450 15A1"/>
    <property type="match status" value="1"/>
</dbReference>
<feature type="transmembrane region" description="Helical" evidence="16">
    <location>
        <begin position="309"/>
        <end position="329"/>
    </location>
</feature>
<evidence type="ECO:0000256" key="12">
    <source>
        <dbReference type="ARBA" id="ARBA00023033"/>
    </source>
</evidence>
<evidence type="ECO:0000256" key="7">
    <source>
        <dbReference type="ARBA" id="ARBA00022723"/>
    </source>
</evidence>
<feature type="chain" id="PRO_5044639435" evidence="17">
    <location>
        <begin position="24"/>
        <end position="507"/>
    </location>
</feature>
<keyword evidence="12 15" id="KW-0503">Monooxygenase</keyword>
<dbReference type="GO" id="GO:0016712">
    <property type="term" value="F:oxidoreductase activity, acting on paired donors, with incorporation or reduction of molecular oxygen, reduced flavin or flavoprotein as one donor, and incorporation of one atom of oxygen"/>
    <property type="evidence" value="ECO:0007669"/>
    <property type="project" value="TreeGrafter"/>
</dbReference>
<proteinExistence type="inferred from homology"/>
<dbReference type="GO" id="GO:0020037">
    <property type="term" value="F:heme binding"/>
    <property type="evidence" value="ECO:0007669"/>
    <property type="project" value="InterPro"/>
</dbReference>
<feature type="binding site" description="axial binding residue" evidence="14">
    <location>
        <position position="449"/>
    </location>
    <ligand>
        <name>heme</name>
        <dbReference type="ChEBI" id="CHEBI:30413"/>
    </ligand>
    <ligandPart>
        <name>Fe</name>
        <dbReference type="ChEBI" id="CHEBI:18248"/>
    </ligandPart>
</feature>
<protein>
    <submittedName>
        <fullName evidence="19 20">Probable cytochrome P450 304a1</fullName>
    </submittedName>
</protein>
<gene>
    <name evidence="19" type="primary">LOC113203446</name>
    <name evidence="20" type="synonym">LOC127750313</name>
</gene>
<dbReference type="OrthoDB" id="1103324at2759"/>
<keyword evidence="13 16" id="KW-0472">Membrane</keyword>
<dbReference type="Pfam" id="PF00067">
    <property type="entry name" value="p450"/>
    <property type="match status" value="1"/>
</dbReference>